<dbReference type="CDD" id="cd11304">
    <property type="entry name" value="Cadherin_repeat"/>
    <property type="match status" value="2"/>
</dbReference>
<dbReference type="SUPFAM" id="SSF49313">
    <property type="entry name" value="Cadherin-like"/>
    <property type="match status" value="2"/>
</dbReference>
<dbReference type="PANTHER" id="PTHR24026:SF126">
    <property type="entry name" value="PROTOCADHERIN FAT 4"/>
    <property type="match status" value="1"/>
</dbReference>
<dbReference type="InterPro" id="IPR002126">
    <property type="entry name" value="Cadherin-like_dom"/>
</dbReference>
<evidence type="ECO:0000313" key="7">
    <source>
        <dbReference type="Proteomes" id="UP001186944"/>
    </source>
</evidence>
<feature type="domain" description="Cadherin" evidence="5">
    <location>
        <begin position="393"/>
        <end position="489"/>
    </location>
</feature>
<dbReference type="GO" id="GO:0005886">
    <property type="term" value="C:plasma membrane"/>
    <property type="evidence" value="ECO:0007669"/>
    <property type="project" value="UniProtKB-SubCell"/>
</dbReference>
<feature type="signal peptide" evidence="4">
    <location>
        <begin position="1"/>
        <end position="30"/>
    </location>
</feature>
<dbReference type="InterPro" id="IPR015919">
    <property type="entry name" value="Cadherin-like_sf"/>
</dbReference>
<dbReference type="Proteomes" id="UP001186944">
    <property type="component" value="Unassembled WGS sequence"/>
</dbReference>
<dbReference type="PANTHER" id="PTHR24026">
    <property type="entry name" value="FAT ATYPICAL CADHERIN-RELATED"/>
    <property type="match status" value="1"/>
</dbReference>
<feature type="domain" description="Cadherin" evidence="5">
    <location>
        <begin position="290"/>
        <end position="390"/>
    </location>
</feature>
<evidence type="ECO:0000313" key="6">
    <source>
        <dbReference type="EMBL" id="KAK3083729.1"/>
    </source>
</evidence>
<sequence length="507" mass="57200">MAPATGVGTYLCLCLNFVFCMLQFLPQTYTKSVLTVPHDAEPGYFISQIACTRPEVRIRTFGENSKEFYDKFHITNTGVLVVKSTLSLSSDIDKTYYFSAYQNRRCFDRVKSHDNFIIHVRNSRKVVHFSKRLYSFRLLKSQSGVTVVQNGELIRYNHDNHIPNDRVKFFLKGTSAKYFSVVKVSPKSLRIEASSSFDISTSRILHFRLFAEYNNAILGVVDINIIALPQENTDQPLRIQYPQPNHVQPQARVHSARPSVLVVNFDQTPNGGRLESQTGLRRVRRQTGIPTSTLSFDVNETATGRLFTVDPGVPPGTVYAFNLTEATPQNIFSVDSDGNVSLRPGERLQYDFDGTRTYTISLEVISGSEVLRRVIVTLNVLNVNDENPYFTTRPTPYLATIPEQAEARLKVLQLQATDPDGGSIVYFIPGINENFDINRTSGWIETKRPITVGTDYNVSVYAVDSTAATDQRTPTVTVEIRRGTRKPQFLSESYLADVEEVNLEDQM</sequence>
<dbReference type="GO" id="GO:0005509">
    <property type="term" value="F:calcium ion binding"/>
    <property type="evidence" value="ECO:0007669"/>
    <property type="project" value="UniProtKB-UniRule"/>
</dbReference>
<evidence type="ECO:0000259" key="5">
    <source>
        <dbReference type="PROSITE" id="PS50268"/>
    </source>
</evidence>
<protein>
    <recommendedName>
        <fullName evidence="5">Cadherin domain-containing protein</fullName>
    </recommendedName>
</protein>
<keyword evidence="2" id="KW-1133">Transmembrane helix</keyword>
<proteinExistence type="predicted"/>
<dbReference type="EMBL" id="VSWD01000013">
    <property type="protein sequence ID" value="KAK3083729.1"/>
    <property type="molecule type" value="Genomic_DNA"/>
</dbReference>
<dbReference type="PROSITE" id="PS50268">
    <property type="entry name" value="CADHERIN_2"/>
    <property type="match status" value="2"/>
</dbReference>
<keyword evidence="4" id="KW-0732">Signal</keyword>
<keyword evidence="2" id="KW-0472">Membrane</keyword>
<evidence type="ECO:0000256" key="4">
    <source>
        <dbReference type="SAM" id="SignalP"/>
    </source>
</evidence>
<name>A0AA88XEC7_PINIB</name>
<dbReference type="Pfam" id="PF00028">
    <property type="entry name" value="Cadherin"/>
    <property type="match status" value="1"/>
</dbReference>
<feature type="chain" id="PRO_5041650327" description="Cadherin domain-containing protein" evidence="4">
    <location>
        <begin position="31"/>
        <end position="507"/>
    </location>
</feature>
<dbReference type="AlphaFoldDB" id="A0AA88XEC7"/>
<gene>
    <name evidence="6" type="ORF">FSP39_002184</name>
</gene>
<organism evidence="6 7">
    <name type="scientific">Pinctada imbricata</name>
    <name type="common">Atlantic pearl-oyster</name>
    <name type="synonym">Pinctada martensii</name>
    <dbReference type="NCBI Taxonomy" id="66713"/>
    <lineage>
        <taxon>Eukaryota</taxon>
        <taxon>Metazoa</taxon>
        <taxon>Spiralia</taxon>
        <taxon>Lophotrochozoa</taxon>
        <taxon>Mollusca</taxon>
        <taxon>Bivalvia</taxon>
        <taxon>Autobranchia</taxon>
        <taxon>Pteriomorphia</taxon>
        <taxon>Pterioida</taxon>
        <taxon>Pterioidea</taxon>
        <taxon>Pteriidae</taxon>
        <taxon>Pinctada</taxon>
    </lineage>
</organism>
<dbReference type="Gene3D" id="2.60.40.60">
    <property type="entry name" value="Cadherins"/>
    <property type="match status" value="2"/>
</dbReference>
<reference evidence="6" key="1">
    <citation type="submission" date="2019-08" db="EMBL/GenBank/DDBJ databases">
        <title>The improved chromosome-level genome for the pearl oyster Pinctada fucata martensii using PacBio sequencing and Hi-C.</title>
        <authorList>
            <person name="Zheng Z."/>
        </authorList>
    </citation>
    <scope>NUCLEOTIDE SEQUENCE</scope>
    <source>
        <strain evidence="6">ZZ-2019</strain>
        <tissue evidence="6">Adductor muscle</tissue>
    </source>
</reference>
<keyword evidence="3" id="KW-0106">Calcium</keyword>
<evidence type="ECO:0000256" key="1">
    <source>
        <dbReference type="ARBA" id="ARBA00022692"/>
    </source>
</evidence>
<dbReference type="GO" id="GO:0007156">
    <property type="term" value="P:homophilic cell adhesion via plasma membrane adhesion molecules"/>
    <property type="evidence" value="ECO:0007669"/>
    <property type="project" value="InterPro"/>
</dbReference>
<evidence type="ECO:0000256" key="3">
    <source>
        <dbReference type="PROSITE-ProRule" id="PRU00043"/>
    </source>
</evidence>
<evidence type="ECO:0000256" key="2">
    <source>
        <dbReference type="ARBA" id="ARBA00022989"/>
    </source>
</evidence>
<keyword evidence="1" id="KW-0812">Transmembrane</keyword>
<comment type="caution">
    <text evidence="6">The sequence shown here is derived from an EMBL/GenBank/DDBJ whole genome shotgun (WGS) entry which is preliminary data.</text>
</comment>
<keyword evidence="7" id="KW-1185">Reference proteome</keyword>
<accession>A0AA88XEC7</accession>